<evidence type="ECO:0000313" key="2">
    <source>
        <dbReference type="EMBL" id="QNN60162.1"/>
    </source>
</evidence>
<evidence type="ECO:0000256" key="1">
    <source>
        <dbReference type="SAM" id="Phobius"/>
    </source>
</evidence>
<organism evidence="2 3">
    <name type="scientific">Erysipelothrix inopinata</name>
    <dbReference type="NCBI Taxonomy" id="225084"/>
    <lineage>
        <taxon>Bacteria</taxon>
        <taxon>Bacillati</taxon>
        <taxon>Bacillota</taxon>
        <taxon>Erysipelotrichia</taxon>
        <taxon>Erysipelotrichales</taxon>
        <taxon>Erysipelotrichaceae</taxon>
        <taxon>Erysipelothrix</taxon>
    </lineage>
</organism>
<keyword evidence="1" id="KW-0812">Transmembrane</keyword>
<name>A0A7G9RX37_9FIRM</name>
<keyword evidence="1" id="KW-1133">Transmembrane helix</keyword>
<dbReference type="Pfam" id="PF19700">
    <property type="entry name" value="DUF6198"/>
    <property type="match status" value="1"/>
</dbReference>
<protein>
    <recommendedName>
        <fullName evidence="4">YitT family protein</fullName>
    </recommendedName>
</protein>
<dbReference type="KEGG" id="eio:H9L01_07245"/>
<dbReference type="Proteomes" id="UP000515928">
    <property type="component" value="Chromosome"/>
</dbReference>
<dbReference type="AlphaFoldDB" id="A0A7G9RX37"/>
<dbReference type="InterPro" id="IPR038750">
    <property type="entry name" value="YczE/YyaS-like"/>
</dbReference>
<keyword evidence="3" id="KW-1185">Reference proteome</keyword>
<dbReference type="RefSeq" id="WP_187533294.1">
    <property type="nucleotide sequence ID" value="NZ_CBCSHU010000011.1"/>
</dbReference>
<feature type="transmembrane region" description="Helical" evidence="1">
    <location>
        <begin position="152"/>
        <end position="170"/>
    </location>
</feature>
<feature type="transmembrane region" description="Helical" evidence="1">
    <location>
        <begin position="104"/>
        <end position="131"/>
    </location>
</feature>
<evidence type="ECO:0008006" key="4">
    <source>
        <dbReference type="Google" id="ProtNLM"/>
    </source>
</evidence>
<proteinExistence type="predicted"/>
<feature type="transmembrane region" description="Helical" evidence="1">
    <location>
        <begin position="78"/>
        <end position="98"/>
    </location>
</feature>
<accession>A0A7G9RX37</accession>
<keyword evidence="1" id="KW-0472">Membrane</keyword>
<dbReference type="PANTHER" id="PTHR40078">
    <property type="entry name" value="INTEGRAL MEMBRANE PROTEIN-RELATED"/>
    <property type="match status" value="1"/>
</dbReference>
<dbReference type="EMBL" id="CP060715">
    <property type="protein sequence ID" value="QNN60162.1"/>
    <property type="molecule type" value="Genomic_DNA"/>
</dbReference>
<reference evidence="2 3" key="1">
    <citation type="submission" date="2020-08" db="EMBL/GenBank/DDBJ databases">
        <title>Genome sequence of Erysipelothrix inopinata DSM 15511T.</title>
        <authorList>
            <person name="Hyun D.-W."/>
            <person name="Bae J.-W."/>
        </authorList>
    </citation>
    <scope>NUCLEOTIDE SEQUENCE [LARGE SCALE GENOMIC DNA]</scope>
    <source>
        <strain evidence="2 3">DSM 15511</strain>
    </source>
</reference>
<sequence length="211" mass="23218">MKKLLYSLFFYALTGLGISLTIKANIGVSSFNSLNLSLSLISGIKVGTVTSLVNGAFIILYMILTGLKQRKEYISQGVSVYALGLVINFFVYTVFVNVNLNSYLSQVICFIMGVCISGFGTGMVLNLRVLAFPIESVCRIVSEKTKVSFMKLRYIVDIICISASLVITSLTNSDLFIREGTVLSLFLLSFVIGITKKTYEKMPHPKSLESI</sequence>
<evidence type="ECO:0000313" key="3">
    <source>
        <dbReference type="Proteomes" id="UP000515928"/>
    </source>
</evidence>
<gene>
    <name evidence="2" type="ORF">H9L01_07245</name>
</gene>
<feature type="transmembrane region" description="Helical" evidence="1">
    <location>
        <begin position="43"/>
        <end position="66"/>
    </location>
</feature>
<dbReference type="PANTHER" id="PTHR40078:SF1">
    <property type="entry name" value="INTEGRAL MEMBRANE PROTEIN"/>
    <property type="match status" value="1"/>
</dbReference>
<feature type="transmembrane region" description="Helical" evidence="1">
    <location>
        <begin position="176"/>
        <end position="194"/>
    </location>
</feature>